<dbReference type="EMBL" id="GGEC01064454">
    <property type="protein sequence ID" value="MBX44938.1"/>
    <property type="molecule type" value="Transcribed_RNA"/>
</dbReference>
<dbReference type="AlphaFoldDB" id="A0A2P2NR06"/>
<organism evidence="1">
    <name type="scientific">Rhizophora mucronata</name>
    <name type="common">Asiatic mangrove</name>
    <dbReference type="NCBI Taxonomy" id="61149"/>
    <lineage>
        <taxon>Eukaryota</taxon>
        <taxon>Viridiplantae</taxon>
        <taxon>Streptophyta</taxon>
        <taxon>Embryophyta</taxon>
        <taxon>Tracheophyta</taxon>
        <taxon>Spermatophyta</taxon>
        <taxon>Magnoliopsida</taxon>
        <taxon>eudicotyledons</taxon>
        <taxon>Gunneridae</taxon>
        <taxon>Pentapetalae</taxon>
        <taxon>rosids</taxon>
        <taxon>fabids</taxon>
        <taxon>Malpighiales</taxon>
        <taxon>Rhizophoraceae</taxon>
        <taxon>Rhizophora</taxon>
    </lineage>
</organism>
<accession>A0A2P2NR06</accession>
<name>A0A2P2NR06_RHIMU</name>
<protein>
    <submittedName>
        <fullName evidence="1">Uncharacterized protein</fullName>
    </submittedName>
</protein>
<reference evidence="1" key="1">
    <citation type="submission" date="2018-02" db="EMBL/GenBank/DDBJ databases">
        <title>Rhizophora mucronata_Transcriptome.</title>
        <authorList>
            <person name="Meera S.P."/>
            <person name="Sreeshan A."/>
            <person name="Augustine A."/>
        </authorList>
    </citation>
    <scope>NUCLEOTIDE SEQUENCE</scope>
    <source>
        <tissue evidence="1">Leaf</tissue>
    </source>
</reference>
<sequence>MKKWEKLKSLMTDATRSECDCAQKLNREMKKIQKALSKLKSAH</sequence>
<proteinExistence type="predicted"/>
<evidence type="ECO:0000313" key="1">
    <source>
        <dbReference type="EMBL" id="MBX44938.1"/>
    </source>
</evidence>